<name>A0A285VCS1_9MICO</name>
<gene>
    <name evidence="10" type="ORF">SAMN05421879_101347</name>
</gene>
<dbReference type="AlphaFoldDB" id="A0A285VCS1"/>
<evidence type="ECO:0000256" key="8">
    <source>
        <dbReference type="ARBA" id="ARBA00048968"/>
    </source>
</evidence>
<dbReference type="InterPro" id="IPR003730">
    <property type="entry name" value="Cu_polyphenol_OxRdtase"/>
</dbReference>
<keyword evidence="5" id="KW-0479">Metal-binding</keyword>
<evidence type="ECO:0000256" key="7">
    <source>
        <dbReference type="ARBA" id="ARBA00047989"/>
    </source>
</evidence>
<evidence type="ECO:0000256" key="4">
    <source>
        <dbReference type="ARBA" id="ARBA00022679"/>
    </source>
</evidence>
<sequence>MCARCYEVPAAMRDSAADIEPVSASVSWTGTPAIDVGAGVVAQLVRGGVAVRWLPGCTREDPNLYSYRRDGQTGRFAGVVRLIAPEQVA</sequence>
<accession>A0A285VCS1</accession>
<evidence type="ECO:0000256" key="9">
    <source>
        <dbReference type="ARBA" id="ARBA00049893"/>
    </source>
</evidence>
<dbReference type="GO" id="GO:0046872">
    <property type="term" value="F:metal ion binding"/>
    <property type="evidence" value="ECO:0007669"/>
    <property type="project" value="UniProtKB-KW"/>
</dbReference>
<evidence type="ECO:0000256" key="1">
    <source>
        <dbReference type="ARBA" id="ARBA00000553"/>
    </source>
</evidence>
<proteinExistence type="inferred from homology"/>
<dbReference type="InterPro" id="IPR038371">
    <property type="entry name" value="Cu_polyphenol_OxRdtase_sf"/>
</dbReference>
<dbReference type="Pfam" id="PF02578">
    <property type="entry name" value="Cu-oxidase_4"/>
    <property type="match status" value="1"/>
</dbReference>
<keyword evidence="11" id="KW-1185">Reference proteome</keyword>
<protein>
    <recommendedName>
        <fullName evidence="12">Multi-copper polyphenol oxidoreductase laccase</fullName>
    </recommendedName>
</protein>
<comment type="catalytic activity">
    <reaction evidence="1">
        <text>inosine + phosphate = alpha-D-ribose 1-phosphate + hypoxanthine</text>
        <dbReference type="Rhea" id="RHEA:27646"/>
        <dbReference type="ChEBI" id="CHEBI:17368"/>
        <dbReference type="ChEBI" id="CHEBI:17596"/>
        <dbReference type="ChEBI" id="CHEBI:43474"/>
        <dbReference type="ChEBI" id="CHEBI:57720"/>
        <dbReference type="EC" id="2.4.2.1"/>
    </reaction>
    <physiologicalReaction direction="left-to-right" evidence="1">
        <dbReference type="Rhea" id="RHEA:27647"/>
    </physiologicalReaction>
</comment>
<dbReference type="Proteomes" id="UP000219688">
    <property type="component" value="Unassembled WGS sequence"/>
</dbReference>
<evidence type="ECO:0000256" key="6">
    <source>
        <dbReference type="ARBA" id="ARBA00022833"/>
    </source>
</evidence>
<organism evidence="10 11">
    <name type="scientific">Ornithinimicrobium cerasi</name>
    <dbReference type="NCBI Taxonomy" id="2248773"/>
    <lineage>
        <taxon>Bacteria</taxon>
        <taxon>Bacillati</taxon>
        <taxon>Actinomycetota</taxon>
        <taxon>Actinomycetes</taxon>
        <taxon>Micrococcales</taxon>
        <taxon>Ornithinimicrobiaceae</taxon>
        <taxon>Ornithinimicrobium</taxon>
    </lineage>
</organism>
<dbReference type="InterPro" id="IPR011324">
    <property type="entry name" value="Cytotoxic_necrot_fac-like_cat"/>
</dbReference>
<evidence type="ECO:0000313" key="11">
    <source>
        <dbReference type="Proteomes" id="UP000219688"/>
    </source>
</evidence>
<dbReference type="Gene3D" id="3.60.140.10">
    <property type="entry name" value="CNF1/YfiH-like putative cysteine hydrolases"/>
    <property type="match status" value="1"/>
</dbReference>
<evidence type="ECO:0008006" key="12">
    <source>
        <dbReference type="Google" id="ProtNLM"/>
    </source>
</evidence>
<comment type="similarity">
    <text evidence="3">Belongs to the purine nucleoside phosphorylase YfiH/LACC1 family.</text>
</comment>
<dbReference type="SUPFAM" id="SSF64438">
    <property type="entry name" value="CNF1/YfiH-like putative cysteine hydrolases"/>
    <property type="match status" value="1"/>
</dbReference>
<evidence type="ECO:0000256" key="2">
    <source>
        <dbReference type="ARBA" id="ARBA00003215"/>
    </source>
</evidence>
<dbReference type="GO" id="GO:0017061">
    <property type="term" value="F:S-methyl-5-thioadenosine phosphorylase activity"/>
    <property type="evidence" value="ECO:0007669"/>
    <property type="project" value="UniProtKB-EC"/>
</dbReference>
<comment type="catalytic activity">
    <reaction evidence="9">
        <text>S-methyl-5'-thioadenosine + phosphate = 5-(methylsulfanyl)-alpha-D-ribose 1-phosphate + adenine</text>
        <dbReference type="Rhea" id="RHEA:11852"/>
        <dbReference type="ChEBI" id="CHEBI:16708"/>
        <dbReference type="ChEBI" id="CHEBI:17509"/>
        <dbReference type="ChEBI" id="CHEBI:43474"/>
        <dbReference type="ChEBI" id="CHEBI:58533"/>
        <dbReference type="EC" id="2.4.2.28"/>
    </reaction>
    <physiologicalReaction direction="left-to-right" evidence="9">
        <dbReference type="Rhea" id="RHEA:11853"/>
    </physiologicalReaction>
</comment>
<reference evidence="11" key="1">
    <citation type="submission" date="2017-08" db="EMBL/GenBank/DDBJ databases">
        <authorList>
            <person name="Varghese N."/>
            <person name="Submissions S."/>
        </authorList>
    </citation>
    <scope>NUCLEOTIDE SEQUENCE [LARGE SCALE GENOMIC DNA]</scope>
    <source>
        <strain evidence="11">USBA17B2</strain>
    </source>
</reference>
<comment type="catalytic activity">
    <reaction evidence="8">
        <text>adenosine + phosphate = alpha-D-ribose 1-phosphate + adenine</text>
        <dbReference type="Rhea" id="RHEA:27642"/>
        <dbReference type="ChEBI" id="CHEBI:16335"/>
        <dbReference type="ChEBI" id="CHEBI:16708"/>
        <dbReference type="ChEBI" id="CHEBI:43474"/>
        <dbReference type="ChEBI" id="CHEBI:57720"/>
        <dbReference type="EC" id="2.4.2.1"/>
    </reaction>
    <physiologicalReaction direction="left-to-right" evidence="8">
        <dbReference type="Rhea" id="RHEA:27643"/>
    </physiologicalReaction>
</comment>
<keyword evidence="6" id="KW-0862">Zinc</keyword>
<dbReference type="EMBL" id="OBQK01000001">
    <property type="protein sequence ID" value="SOC51899.1"/>
    <property type="molecule type" value="Genomic_DNA"/>
</dbReference>
<comment type="function">
    <text evidence="2">Purine nucleoside enzyme that catalyzes the phosphorolysis of adenosine and inosine nucleosides, yielding D-ribose 1-phosphate and the respective free bases, adenine and hypoxanthine. Also catalyzes the phosphorolysis of S-methyl-5'-thioadenosine into adenine and S-methyl-5-thio-alpha-D-ribose 1-phosphate. Also has adenosine deaminase activity.</text>
</comment>
<evidence type="ECO:0000313" key="10">
    <source>
        <dbReference type="EMBL" id="SOC51899.1"/>
    </source>
</evidence>
<keyword evidence="4" id="KW-0808">Transferase</keyword>
<comment type="catalytic activity">
    <reaction evidence="7">
        <text>adenosine + H2O + H(+) = inosine + NH4(+)</text>
        <dbReference type="Rhea" id="RHEA:24408"/>
        <dbReference type="ChEBI" id="CHEBI:15377"/>
        <dbReference type="ChEBI" id="CHEBI:15378"/>
        <dbReference type="ChEBI" id="CHEBI:16335"/>
        <dbReference type="ChEBI" id="CHEBI:17596"/>
        <dbReference type="ChEBI" id="CHEBI:28938"/>
        <dbReference type="EC" id="3.5.4.4"/>
    </reaction>
    <physiologicalReaction direction="left-to-right" evidence="7">
        <dbReference type="Rhea" id="RHEA:24409"/>
    </physiologicalReaction>
</comment>
<evidence type="ECO:0000256" key="3">
    <source>
        <dbReference type="ARBA" id="ARBA00007353"/>
    </source>
</evidence>
<dbReference type="STRING" id="1122622.GCA_000421185_01781"/>
<evidence type="ECO:0000256" key="5">
    <source>
        <dbReference type="ARBA" id="ARBA00022723"/>
    </source>
</evidence>